<sequence>MSDPRTRNTRHMLTPDNLSTSILVTNLPSGWNQDVVSSIIAGSGPVVQINKRTDPRTGKINGLVYEYKEASDCKRAYDLLQRVGKLPVQLERIIPSNSNYKERDVSDKPEIPLDREHYPWSAQLELPFEMISEVPLPKKASVSSNTNNNNNSSNGGSSSNSNSSNSMNGVVVFPEILAKSSQKLPKLEPEALNSTDAISTNLAKIAPPQLIEVITNLKMLANQGNTQRTQLETFLKSSNDIIISMTQAMLEMGFIDYDIVTQVMKDVTMGGSSSNETSNRGTPTIPQYNNITPTMPMVGMVPPPMNVMPPMQFMPQQHFGFPPPVQAPQVQSPPQRQVNMVKLQQLPENQRDMVKQVLKLTDEQIAALPEQQQTMVTNLRKEYLY</sequence>
<protein>
    <submittedName>
        <fullName evidence="6">Protein PTI1</fullName>
    </submittedName>
</protein>
<evidence type="ECO:0000259" key="4">
    <source>
        <dbReference type="Pfam" id="PF14304"/>
    </source>
</evidence>
<dbReference type="InterPro" id="IPR025742">
    <property type="entry name" value="CSTF2_hinge"/>
</dbReference>
<feature type="domain" description="Cleavage stimulation factor subunit 2 hinge" evidence="5">
    <location>
        <begin position="184"/>
        <end position="264"/>
    </location>
</feature>
<keyword evidence="7" id="KW-1185">Reference proteome</keyword>
<dbReference type="Proteomes" id="UP001623330">
    <property type="component" value="Unassembled WGS sequence"/>
</dbReference>
<gene>
    <name evidence="6" type="ORF">RNJ44_00243</name>
</gene>
<dbReference type="Pfam" id="PF14304">
    <property type="entry name" value="CSTF_C"/>
    <property type="match status" value="1"/>
</dbReference>
<accession>A0ABR4NTB8</accession>
<dbReference type="PANTHER" id="PTHR45735">
    <property type="entry name" value="CLEAVAGE STIMULATION FACTOR SUBUNIT 2"/>
    <property type="match status" value="1"/>
</dbReference>
<evidence type="ECO:0000256" key="1">
    <source>
        <dbReference type="ARBA" id="ARBA00004123"/>
    </source>
</evidence>
<name>A0ABR4NTB8_9SACH</name>
<dbReference type="InterPro" id="IPR026896">
    <property type="entry name" value="CSTF_C"/>
</dbReference>
<evidence type="ECO:0000259" key="5">
    <source>
        <dbReference type="Pfam" id="PF14327"/>
    </source>
</evidence>
<proteinExistence type="predicted"/>
<organism evidence="6 7">
    <name type="scientific">Nakaseomyces bracarensis</name>
    <dbReference type="NCBI Taxonomy" id="273131"/>
    <lineage>
        <taxon>Eukaryota</taxon>
        <taxon>Fungi</taxon>
        <taxon>Dikarya</taxon>
        <taxon>Ascomycota</taxon>
        <taxon>Saccharomycotina</taxon>
        <taxon>Saccharomycetes</taxon>
        <taxon>Saccharomycetales</taxon>
        <taxon>Saccharomycetaceae</taxon>
        <taxon>Nakaseomyces</taxon>
    </lineage>
</organism>
<dbReference type="InterPro" id="IPR038192">
    <property type="entry name" value="CSTF_C_sf"/>
</dbReference>
<reference evidence="6 7" key="1">
    <citation type="submission" date="2024-05" db="EMBL/GenBank/DDBJ databases">
        <title>Long read based assembly of the Candida bracarensis genome reveals expanded adhesin content.</title>
        <authorList>
            <person name="Marcet-Houben M."/>
            <person name="Ksiezopolska E."/>
            <person name="Gabaldon T."/>
        </authorList>
    </citation>
    <scope>NUCLEOTIDE SEQUENCE [LARGE SCALE GENOMIC DNA]</scope>
    <source>
        <strain evidence="6 7">CBM6</strain>
    </source>
</reference>
<evidence type="ECO:0000256" key="2">
    <source>
        <dbReference type="ARBA" id="ARBA00023242"/>
    </source>
</evidence>
<feature type="compositionally biased region" description="Low complexity" evidence="3">
    <location>
        <begin position="141"/>
        <end position="165"/>
    </location>
</feature>
<dbReference type="Gene3D" id="1.10.20.70">
    <property type="entry name" value="Transcription termination and cleavage factor, C-terminal domain"/>
    <property type="match status" value="1"/>
</dbReference>
<dbReference type="SUPFAM" id="SSF54928">
    <property type="entry name" value="RNA-binding domain, RBD"/>
    <property type="match status" value="1"/>
</dbReference>
<evidence type="ECO:0000256" key="3">
    <source>
        <dbReference type="SAM" id="MobiDB-lite"/>
    </source>
</evidence>
<feature type="region of interest" description="Disordered" evidence="3">
    <location>
        <begin position="139"/>
        <end position="165"/>
    </location>
</feature>
<feature type="region of interest" description="Disordered" evidence="3">
    <location>
        <begin position="270"/>
        <end position="290"/>
    </location>
</feature>
<keyword evidence="2" id="KW-0539">Nucleus</keyword>
<evidence type="ECO:0000313" key="6">
    <source>
        <dbReference type="EMBL" id="KAL3231708.1"/>
    </source>
</evidence>
<comment type="caution">
    <text evidence="6">The sequence shown here is derived from an EMBL/GenBank/DDBJ whole genome shotgun (WGS) entry which is preliminary data.</text>
</comment>
<comment type="subcellular location">
    <subcellularLocation>
        <location evidence="1">Nucleus</location>
    </subcellularLocation>
</comment>
<dbReference type="PANTHER" id="PTHR45735:SF11">
    <property type="entry name" value="PROTEIN PTI1"/>
    <property type="match status" value="1"/>
</dbReference>
<evidence type="ECO:0000313" key="7">
    <source>
        <dbReference type="Proteomes" id="UP001623330"/>
    </source>
</evidence>
<feature type="domain" description="Transcription termination and cleavage factor C-terminal" evidence="4">
    <location>
        <begin position="350"/>
        <end position="381"/>
    </location>
</feature>
<dbReference type="InterPro" id="IPR035979">
    <property type="entry name" value="RBD_domain_sf"/>
</dbReference>
<dbReference type="EMBL" id="JBEVYD010000006">
    <property type="protein sequence ID" value="KAL3231708.1"/>
    <property type="molecule type" value="Genomic_DNA"/>
</dbReference>
<dbReference type="Pfam" id="PF14327">
    <property type="entry name" value="CSTF2_hinge"/>
    <property type="match status" value="1"/>
</dbReference>